<keyword evidence="1" id="KW-0472">Membrane</keyword>
<feature type="transmembrane region" description="Helical" evidence="1">
    <location>
        <begin position="52"/>
        <end position="70"/>
    </location>
</feature>
<keyword evidence="1" id="KW-1133">Transmembrane helix</keyword>
<keyword evidence="3" id="KW-1185">Reference proteome</keyword>
<reference evidence="3" key="1">
    <citation type="journal article" date="2011" name="MBio">
        <title>Novel metabolic attributes of the genus Cyanothece, comprising a group of unicellular nitrogen-fixing Cyanobacteria.</title>
        <authorList>
            <person name="Bandyopadhyay A."/>
            <person name="Elvitigala T."/>
            <person name="Welsh E."/>
            <person name="Stockel J."/>
            <person name="Liberton M."/>
            <person name="Min H."/>
            <person name="Sherman L.A."/>
            <person name="Pakrasi H.B."/>
        </authorList>
    </citation>
    <scope>NUCLEOTIDE SEQUENCE [LARGE SCALE GENOMIC DNA]</scope>
    <source>
        <strain evidence="3">PCC 8801</strain>
    </source>
</reference>
<dbReference type="KEGG" id="cyp:PCC8801_1621"/>
<keyword evidence="1" id="KW-0812">Transmembrane</keyword>
<sequence>MKEIVLTWLNRLLVADVFLVMFGFLWFAVAVIGQSIGVPLGFDLWYKLWQPLFNPAIAILFLGAILSWLINKISQTFDKQSNS</sequence>
<evidence type="ECO:0000256" key="1">
    <source>
        <dbReference type="SAM" id="Phobius"/>
    </source>
</evidence>
<name>B7JVY3_RIPO1</name>
<proteinExistence type="predicted"/>
<dbReference type="HOGENOM" id="CLU_180814_0_0_3"/>
<evidence type="ECO:0000313" key="3">
    <source>
        <dbReference type="Proteomes" id="UP000008204"/>
    </source>
</evidence>
<dbReference type="eggNOG" id="ENOG5032YRP">
    <property type="taxonomic scope" value="Bacteria"/>
</dbReference>
<dbReference type="STRING" id="41431.PCC8801_1621"/>
<accession>B7JVY3</accession>
<dbReference type="OrthoDB" id="427287at2"/>
<dbReference type="AlphaFoldDB" id="B7JVY3"/>
<dbReference type="EMBL" id="CP001287">
    <property type="protein sequence ID" value="ACK65672.1"/>
    <property type="molecule type" value="Genomic_DNA"/>
</dbReference>
<evidence type="ECO:0000313" key="2">
    <source>
        <dbReference type="EMBL" id="ACK65672.1"/>
    </source>
</evidence>
<feature type="transmembrane region" description="Helical" evidence="1">
    <location>
        <begin position="12"/>
        <end position="32"/>
    </location>
</feature>
<dbReference type="Proteomes" id="UP000008204">
    <property type="component" value="Chromosome"/>
</dbReference>
<dbReference type="RefSeq" id="WP_012594945.1">
    <property type="nucleotide sequence ID" value="NC_011726.1"/>
</dbReference>
<protein>
    <submittedName>
        <fullName evidence="2">Uncharacterized protein</fullName>
    </submittedName>
</protein>
<gene>
    <name evidence="2" type="ordered locus">PCC8801_1621</name>
</gene>
<organism evidence="2 3">
    <name type="scientific">Rippkaea orientalis (strain PCC 8801 / RF-1)</name>
    <name type="common">Cyanothece sp. (strain PCC 8801)</name>
    <dbReference type="NCBI Taxonomy" id="41431"/>
    <lineage>
        <taxon>Bacteria</taxon>
        <taxon>Bacillati</taxon>
        <taxon>Cyanobacteriota</taxon>
        <taxon>Cyanophyceae</taxon>
        <taxon>Oscillatoriophycideae</taxon>
        <taxon>Chroococcales</taxon>
        <taxon>Aphanothecaceae</taxon>
        <taxon>Rippkaea</taxon>
        <taxon>Rippkaea orientalis</taxon>
    </lineage>
</organism>